<evidence type="ECO:0000256" key="1">
    <source>
        <dbReference type="SAM" id="MobiDB-lite"/>
    </source>
</evidence>
<evidence type="ECO:0000313" key="2">
    <source>
        <dbReference type="EMBL" id="MFH4983598.1"/>
    </source>
</evidence>
<dbReference type="Proteomes" id="UP001608902">
    <property type="component" value="Unassembled WGS sequence"/>
</dbReference>
<reference evidence="2 3" key="1">
    <citation type="submission" date="2024-08" db="EMBL/GenBank/DDBJ databases">
        <title>Gnathostoma spinigerum genome.</title>
        <authorList>
            <person name="Gonzalez-Bertolin B."/>
            <person name="Monzon S."/>
            <person name="Zaballos A."/>
            <person name="Jimenez P."/>
            <person name="Dekumyoy P."/>
            <person name="Varona S."/>
            <person name="Cuesta I."/>
            <person name="Sumanam S."/>
            <person name="Adisakwattana P."/>
            <person name="Gasser R.B."/>
            <person name="Hernandez-Gonzalez A."/>
            <person name="Young N.D."/>
            <person name="Perteguer M.J."/>
        </authorList>
    </citation>
    <scope>NUCLEOTIDE SEQUENCE [LARGE SCALE GENOMIC DNA]</scope>
    <source>
        <strain evidence="2">AL3</strain>
        <tissue evidence="2">Liver</tissue>
    </source>
</reference>
<protein>
    <submittedName>
        <fullName evidence="2">Uncharacterized protein</fullName>
    </submittedName>
</protein>
<sequence>MYTLLQRRRRSTAVLTHQPNAFAESCHPRGRGCECRVRANTQGRMETLTFNMDCKAAIKELQTAANKKKLSEEIKNKYGGFRDGCFPRPSGGCRCNEKNDKGEDMVKTYSNAEDCQVRVRTSRASGRSQNVRDPVRERAQANYARVLDELKNKFAGLREGCFPRPKGDIRDSSINYDDTPQISKQIQ</sequence>
<gene>
    <name evidence="2" type="ORF">AB6A40_010307</name>
</gene>
<evidence type="ECO:0000313" key="3">
    <source>
        <dbReference type="Proteomes" id="UP001608902"/>
    </source>
</evidence>
<dbReference type="AlphaFoldDB" id="A0ABD6EUW7"/>
<organism evidence="2 3">
    <name type="scientific">Gnathostoma spinigerum</name>
    <dbReference type="NCBI Taxonomy" id="75299"/>
    <lineage>
        <taxon>Eukaryota</taxon>
        <taxon>Metazoa</taxon>
        <taxon>Ecdysozoa</taxon>
        <taxon>Nematoda</taxon>
        <taxon>Chromadorea</taxon>
        <taxon>Rhabditida</taxon>
        <taxon>Spirurina</taxon>
        <taxon>Gnathostomatomorpha</taxon>
        <taxon>Gnathostomatoidea</taxon>
        <taxon>Gnathostomatidae</taxon>
        <taxon>Gnathostoma</taxon>
    </lineage>
</organism>
<feature type="compositionally biased region" description="Polar residues" evidence="1">
    <location>
        <begin position="172"/>
        <end position="187"/>
    </location>
</feature>
<accession>A0ABD6EUW7</accession>
<keyword evidence="3" id="KW-1185">Reference proteome</keyword>
<dbReference type="EMBL" id="JBGFUD010012967">
    <property type="protein sequence ID" value="MFH4983598.1"/>
    <property type="molecule type" value="Genomic_DNA"/>
</dbReference>
<comment type="caution">
    <text evidence="2">The sequence shown here is derived from an EMBL/GenBank/DDBJ whole genome shotgun (WGS) entry which is preliminary data.</text>
</comment>
<name>A0ABD6EUW7_9BILA</name>
<proteinExistence type="predicted"/>
<feature type="region of interest" description="Disordered" evidence="1">
    <location>
        <begin position="166"/>
        <end position="187"/>
    </location>
</feature>